<evidence type="ECO:0000256" key="8">
    <source>
        <dbReference type="ARBA" id="ARBA00022932"/>
    </source>
</evidence>
<sequence>MFNKENYVPWSSRLLWYAKSRPNGKLIYNSIMNGPYVRRMIPEPCDANREVPMNEAFHEQTDDELTEKELKQIEADDQAIQTILFGLPEDIYAAVDSCDTAQEIWLRVQQMMKGSDIRIQEKKAKLFNEWKRFTSTDGESIESYYHCFLKLMNDFKRNKHFPEKIASNLKFLNNLQPEWSRHVTIIAQPSMNMGQDRQMQMVGGNGGNQFRQYDGQNVGNQNGYNAVQNVRNQVVQNDVQNLRVQNVGNQNRLIVVPGIANQNTNGNGNVVAARAEGNTNGNNGIQLQAEEYDLMAAAVDLDEIEEVNANCILMANLQQALTSGTQTDKALVYDSNGSAEVHNYDNYYDNEIFNMFTQEERYTELLEPIPEPYQVQHNNSNVISAVSSVEQIEKVNTVNRKLRETNADLTTKLARSKNQEKCFEISQEKYDKLERCYQKSVYQEQCLTKKINALHLNFGKQITTLNEEILNLNTQLSKEKSTISSLLEEKKRLKSDVKIREDELLDKRILLEDKIKELDNILVKTGQSIQRMHMLSPKPDSFYQTEQKMALGYPNPFYLKQAQHKQQSLYNGKVLLEKHDPPAVYDSEETLQLAQEKSYFTNTSKMTTVSKLISLPSEEFFDDTTPSVARKFLNEVKSTIVTLQRVVKHKMTLDIRNWLYTAHQKIHKILKDAIFPIVNQVDTRLQNFKIQFLREAAKFVRDFKSLVNEDDESLDKQKTLELEIERLLREVVSQDIMSIVQNPSVVDSSNLQTELERTKEQFDNCIIKKENEYANFGMIGMFRINPFKTSREENFVPINKVRASIRINLITISQPHVITKKDIKSDLNGLFSTGVDNIAKTRRPQPRSSTKNNRVPFASKSRCIKNKEVKVEDHHRNLMLSKNKKHMSSECNNVKLAIRKNKSEVVYAMCKKCLINVNHDVCVLDYVNDMNSRGYPNLFMVHRLGLFQAYDWESKASHQFRLEVFGNWHNLFSVGQFCDSDLEVAFRRNTCFVRNLEGVDLLKGNRTTNLYTINLHEMTSASPICLMARATSTKSWLWHQRLSHLNFDTINDLAKNDLVIGLPKFKYHKEHFCPSCEQGKSKRTSHPPKPVPNSKQRLHLLHMDLCGPMRIASINGKRSKDEAPEVIKTFLKRITILLQSHVIIIRTDNSTEFKNQILKEYFDIEAARIMLIFSRAPLFLWAEAIATTCYTQNRFIIHRRFNKTPYELINGKKLDISFLHVFGALCYPKNDHEDIGKLGAKGDIGFFIGYSTDSCAYRVYNRRTKKIIETMNVTFDELSAMAFEQRSSKPGLQNMTSGQISSGLDLTYAPSTITTQKPTEGELDLLFKAMYDDYIGGQPSAAPRTTPAAQAPQDVDKLETQQHVQHQPATIADNVPNAMFDESTFVNPFATLSTSDDHPLEQVIREPSRPVLTRNQLRSDGDMCMCALTVLVPPPDNIKPLTLKWLLKNKHDEENMVIQNKTRLVVRGYRQEEGIDFEESFSLVARMEAIRIFLAYVAHKSFTVFQMDVKTAFLHGTLKEDVYMCQPEGFIDADHPSHVYKLKKALYGLKQAPRAWCDELSTFLLQNHFFKGTIDPTLFIRRFDDDILVVQVYVDDIIFSSTHPSRPDIVHATCLYARYQAKPTEKHLKEVKRIFRYLRGTVNTGLWYSKDSGIELAGFLDADYAGCKDTFKSTSGGA</sequence>
<dbReference type="Pfam" id="PF07727">
    <property type="entry name" value="RVT_2"/>
    <property type="match status" value="1"/>
</dbReference>
<keyword evidence="17" id="KW-1185">Reference proteome</keyword>
<dbReference type="Pfam" id="PF13976">
    <property type="entry name" value="gag_pre-integrs"/>
    <property type="match status" value="1"/>
</dbReference>
<name>A0ABQ4WX92_9ASTR</name>
<evidence type="ECO:0000256" key="2">
    <source>
        <dbReference type="ARBA" id="ARBA00022723"/>
    </source>
</evidence>
<feature type="coiled-coil region" evidence="11">
    <location>
        <begin position="462"/>
        <end position="503"/>
    </location>
</feature>
<evidence type="ECO:0000313" key="17">
    <source>
        <dbReference type="Proteomes" id="UP001151760"/>
    </source>
</evidence>
<dbReference type="SUPFAM" id="SSF53098">
    <property type="entry name" value="Ribonuclease H-like"/>
    <property type="match status" value="1"/>
</dbReference>
<keyword evidence="10" id="KW-0511">Multifunctional enzyme</keyword>
<keyword evidence="3" id="KW-0255">Endonuclease</keyword>
<comment type="caution">
    <text evidence="16">The sequence shown here is derived from an EMBL/GenBank/DDBJ whole genome shotgun (WGS) entry which is preliminary data.</text>
</comment>
<keyword evidence="11" id="KW-0175">Coiled coil</keyword>
<dbReference type="PANTHER" id="PTHR42648:SF11">
    <property type="entry name" value="TRANSPOSON TY4-P GAG-POL POLYPROTEIN"/>
    <property type="match status" value="1"/>
</dbReference>
<dbReference type="Pfam" id="PF25597">
    <property type="entry name" value="SH3_retrovirus"/>
    <property type="match status" value="1"/>
</dbReference>
<feature type="compositionally biased region" description="Low complexity" evidence="12">
    <location>
        <begin position="1338"/>
        <end position="1353"/>
    </location>
</feature>
<feature type="region of interest" description="Disordered" evidence="12">
    <location>
        <begin position="1338"/>
        <end position="1357"/>
    </location>
</feature>
<organism evidence="16 17">
    <name type="scientific">Tanacetum coccineum</name>
    <dbReference type="NCBI Taxonomy" id="301880"/>
    <lineage>
        <taxon>Eukaryota</taxon>
        <taxon>Viridiplantae</taxon>
        <taxon>Streptophyta</taxon>
        <taxon>Embryophyta</taxon>
        <taxon>Tracheophyta</taxon>
        <taxon>Spermatophyta</taxon>
        <taxon>Magnoliopsida</taxon>
        <taxon>eudicotyledons</taxon>
        <taxon>Gunneridae</taxon>
        <taxon>Pentapetalae</taxon>
        <taxon>asterids</taxon>
        <taxon>campanulids</taxon>
        <taxon>Asterales</taxon>
        <taxon>Asteraceae</taxon>
        <taxon>Asteroideae</taxon>
        <taxon>Anthemideae</taxon>
        <taxon>Anthemidinae</taxon>
        <taxon>Tanacetum</taxon>
    </lineage>
</organism>
<evidence type="ECO:0000256" key="11">
    <source>
        <dbReference type="SAM" id="Coils"/>
    </source>
</evidence>
<dbReference type="Proteomes" id="UP001151760">
    <property type="component" value="Unassembled WGS sequence"/>
</dbReference>
<keyword evidence="1" id="KW-0540">Nuclease</keyword>
<accession>A0ABQ4WX92</accession>
<evidence type="ECO:0000256" key="12">
    <source>
        <dbReference type="SAM" id="MobiDB-lite"/>
    </source>
</evidence>
<feature type="domain" description="GAG-pre-integrase" evidence="14">
    <location>
        <begin position="1009"/>
        <end position="1081"/>
    </location>
</feature>
<dbReference type="SUPFAM" id="SSF56672">
    <property type="entry name" value="DNA/RNA polymerases"/>
    <property type="match status" value="1"/>
</dbReference>
<dbReference type="Pfam" id="PF14223">
    <property type="entry name" value="Retrotran_gag_2"/>
    <property type="match status" value="1"/>
</dbReference>
<dbReference type="InterPro" id="IPR025724">
    <property type="entry name" value="GAG-pre-integrase_dom"/>
</dbReference>
<keyword evidence="8" id="KW-0548">Nucleotidyltransferase</keyword>
<evidence type="ECO:0000256" key="4">
    <source>
        <dbReference type="ARBA" id="ARBA00022801"/>
    </source>
</evidence>
<evidence type="ECO:0000256" key="10">
    <source>
        <dbReference type="ARBA" id="ARBA00023268"/>
    </source>
</evidence>
<dbReference type="InterPro" id="IPR057670">
    <property type="entry name" value="SH3_retrovirus"/>
</dbReference>
<keyword evidence="4" id="KW-0378">Hydrolase</keyword>
<evidence type="ECO:0000313" key="16">
    <source>
        <dbReference type="EMBL" id="GJS57529.1"/>
    </source>
</evidence>
<keyword evidence="5" id="KW-0460">Magnesium</keyword>
<dbReference type="EMBL" id="BQNB010009012">
    <property type="protein sequence ID" value="GJS57529.1"/>
    <property type="molecule type" value="Genomic_DNA"/>
</dbReference>
<reference evidence="16" key="1">
    <citation type="journal article" date="2022" name="Int. J. Mol. Sci.">
        <title>Draft Genome of Tanacetum Coccineum: Genomic Comparison of Closely Related Tanacetum-Family Plants.</title>
        <authorList>
            <person name="Yamashiro T."/>
            <person name="Shiraishi A."/>
            <person name="Nakayama K."/>
            <person name="Satake H."/>
        </authorList>
    </citation>
    <scope>NUCLEOTIDE SEQUENCE</scope>
</reference>
<evidence type="ECO:0000259" key="15">
    <source>
        <dbReference type="Pfam" id="PF25597"/>
    </source>
</evidence>
<dbReference type="InterPro" id="IPR043502">
    <property type="entry name" value="DNA/RNA_pol_sf"/>
</dbReference>
<evidence type="ECO:0000256" key="9">
    <source>
        <dbReference type="ARBA" id="ARBA00023172"/>
    </source>
</evidence>
<gene>
    <name evidence="16" type="ORF">Tco_0652313</name>
</gene>
<reference evidence="16" key="2">
    <citation type="submission" date="2022-01" db="EMBL/GenBank/DDBJ databases">
        <authorList>
            <person name="Yamashiro T."/>
            <person name="Shiraishi A."/>
            <person name="Satake H."/>
            <person name="Nakayama K."/>
        </authorList>
    </citation>
    <scope>NUCLEOTIDE SEQUENCE</scope>
</reference>
<keyword evidence="7" id="KW-0695">RNA-directed DNA polymerase</keyword>
<protein>
    <submittedName>
        <fullName evidence="16">Retrovirus-related pol polyprotein from transposon TNT 1-94</fullName>
    </submittedName>
</protein>
<keyword evidence="8" id="KW-0239">DNA-directed DNA polymerase</keyword>
<keyword evidence="8" id="KW-0808">Transferase</keyword>
<dbReference type="InterPro" id="IPR013103">
    <property type="entry name" value="RVT_2"/>
</dbReference>
<feature type="domain" description="Retroviral polymerase SH3-like" evidence="15">
    <location>
        <begin position="1225"/>
        <end position="1284"/>
    </location>
</feature>
<evidence type="ECO:0000259" key="14">
    <source>
        <dbReference type="Pfam" id="PF13976"/>
    </source>
</evidence>
<evidence type="ECO:0000259" key="13">
    <source>
        <dbReference type="Pfam" id="PF07727"/>
    </source>
</evidence>
<evidence type="ECO:0000256" key="7">
    <source>
        <dbReference type="ARBA" id="ARBA00022918"/>
    </source>
</evidence>
<feature type="coiled-coil region" evidence="11">
    <location>
        <begin position="392"/>
        <end position="419"/>
    </location>
</feature>
<proteinExistence type="predicted"/>
<feature type="domain" description="Reverse transcriptase Ty1/copia-type" evidence="13">
    <location>
        <begin position="1431"/>
        <end position="1602"/>
    </location>
</feature>
<evidence type="ECO:0000256" key="5">
    <source>
        <dbReference type="ARBA" id="ARBA00022842"/>
    </source>
</evidence>
<evidence type="ECO:0000256" key="6">
    <source>
        <dbReference type="ARBA" id="ARBA00022908"/>
    </source>
</evidence>
<dbReference type="InterPro" id="IPR039537">
    <property type="entry name" value="Retrotran_Ty1/copia-like"/>
</dbReference>
<evidence type="ECO:0000256" key="3">
    <source>
        <dbReference type="ARBA" id="ARBA00022759"/>
    </source>
</evidence>
<evidence type="ECO:0000256" key="1">
    <source>
        <dbReference type="ARBA" id="ARBA00022722"/>
    </source>
</evidence>
<keyword evidence="2" id="KW-0479">Metal-binding</keyword>
<keyword evidence="9" id="KW-0233">DNA recombination</keyword>
<keyword evidence="6" id="KW-0229">DNA integration</keyword>
<dbReference type="InterPro" id="IPR012337">
    <property type="entry name" value="RNaseH-like_sf"/>
</dbReference>
<dbReference type="PANTHER" id="PTHR42648">
    <property type="entry name" value="TRANSPOSASE, PUTATIVE-RELATED"/>
    <property type="match status" value="1"/>
</dbReference>